<evidence type="ECO:0000313" key="3">
    <source>
        <dbReference type="Proteomes" id="UP000248555"/>
    </source>
</evidence>
<dbReference type="PANTHER" id="PTHR35531:SF1">
    <property type="entry name" value="INNER MEMBRANE PROTEIN YBCI-RELATED"/>
    <property type="match status" value="1"/>
</dbReference>
<keyword evidence="1" id="KW-0812">Transmembrane</keyword>
<dbReference type="OrthoDB" id="5459053at2"/>
<keyword evidence="1" id="KW-1133">Transmembrane helix</keyword>
<protein>
    <submittedName>
        <fullName evidence="2">Inner membrane protein</fullName>
    </submittedName>
</protein>
<sequence>MRYHTHVVTSLAIGAGIASQTSLSFTISYAAGIIIGSLLPDIDEPNSYVGRRSLGMSNKVKQAFGHRGMTHSLIIWAIMAAVLLSESHSLFSFGFIIGYLLHIIEDFFSVQGIPLFWPFQTKRYKFFITYRTAGFLEMVIFYLSFALFIYIGVNHHLFSELFQSLITFLRRLL</sequence>
<reference evidence="2 3" key="1">
    <citation type="submission" date="2018-06" db="EMBL/GenBank/DDBJ databases">
        <title>Genomic Encyclopedia of Type Strains, Phase III (KMG-III): the genomes of soil and plant-associated and newly described type strains.</title>
        <authorList>
            <person name="Whitman W."/>
        </authorList>
    </citation>
    <scope>NUCLEOTIDE SEQUENCE [LARGE SCALE GENOMIC DNA]</scope>
    <source>
        <strain evidence="2 3">CGMCC 1.8979</strain>
    </source>
</reference>
<dbReference type="Proteomes" id="UP000248555">
    <property type="component" value="Unassembled WGS sequence"/>
</dbReference>
<dbReference type="InterPro" id="IPR007404">
    <property type="entry name" value="YdjM-like"/>
</dbReference>
<dbReference type="PANTHER" id="PTHR35531">
    <property type="entry name" value="INNER MEMBRANE PROTEIN YBCI-RELATED"/>
    <property type="match status" value="1"/>
</dbReference>
<keyword evidence="3" id="KW-1185">Reference proteome</keyword>
<keyword evidence="1" id="KW-0472">Membrane</keyword>
<dbReference type="RefSeq" id="WP_111645454.1">
    <property type="nucleotide sequence ID" value="NZ_QLMH01000008.1"/>
</dbReference>
<accession>A0A327YGH5</accession>
<dbReference type="EMBL" id="QLMH01000008">
    <property type="protein sequence ID" value="RAK18925.1"/>
    <property type="molecule type" value="Genomic_DNA"/>
</dbReference>
<organism evidence="2 3">
    <name type="scientific">Paranoxybacillus vitaminiphilus</name>
    <dbReference type="NCBI Taxonomy" id="581036"/>
    <lineage>
        <taxon>Bacteria</taxon>
        <taxon>Bacillati</taxon>
        <taxon>Bacillota</taxon>
        <taxon>Bacilli</taxon>
        <taxon>Bacillales</taxon>
        <taxon>Anoxybacillaceae</taxon>
        <taxon>Paranoxybacillus</taxon>
    </lineage>
</organism>
<proteinExistence type="predicted"/>
<gene>
    <name evidence="2" type="ORF">B0I26_108100</name>
</gene>
<comment type="caution">
    <text evidence="2">The sequence shown here is derived from an EMBL/GenBank/DDBJ whole genome shotgun (WGS) entry which is preliminary data.</text>
</comment>
<evidence type="ECO:0000313" key="2">
    <source>
        <dbReference type="EMBL" id="RAK18925.1"/>
    </source>
</evidence>
<dbReference type="Pfam" id="PF04307">
    <property type="entry name" value="YdjM"/>
    <property type="match status" value="1"/>
</dbReference>
<feature type="transmembrane region" description="Helical" evidence="1">
    <location>
        <begin position="132"/>
        <end position="153"/>
    </location>
</feature>
<name>A0A327YGH5_9BACL</name>
<dbReference type="AlphaFoldDB" id="A0A327YGH5"/>
<feature type="transmembrane region" description="Helical" evidence="1">
    <location>
        <begin position="73"/>
        <end position="101"/>
    </location>
</feature>
<evidence type="ECO:0000256" key="1">
    <source>
        <dbReference type="SAM" id="Phobius"/>
    </source>
</evidence>